<evidence type="ECO:0000313" key="2">
    <source>
        <dbReference type="Proteomes" id="UP000681720"/>
    </source>
</evidence>
<dbReference type="Proteomes" id="UP000681720">
    <property type="component" value="Unassembled WGS sequence"/>
</dbReference>
<feature type="non-terminal residue" evidence="1">
    <location>
        <position position="91"/>
    </location>
</feature>
<dbReference type="EMBL" id="CAJOBJ010023680">
    <property type="protein sequence ID" value="CAF4230608.1"/>
    <property type="molecule type" value="Genomic_DNA"/>
</dbReference>
<sequence>FARPSLLDNRYAAIAETSAYTYDDDDLVNYAEFLRKHGRYKTKGGYVDASRHIRSLHRQQEDFQSSPSRSGILASINKSLLPAPPVGSIPR</sequence>
<organism evidence="1 2">
    <name type="scientific">Rotaria magnacalcarata</name>
    <dbReference type="NCBI Taxonomy" id="392030"/>
    <lineage>
        <taxon>Eukaryota</taxon>
        <taxon>Metazoa</taxon>
        <taxon>Spiralia</taxon>
        <taxon>Gnathifera</taxon>
        <taxon>Rotifera</taxon>
        <taxon>Eurotatoria</taxon>
        <taxon>Bdelloidea</taxon>
        <taxon>Philodinida</taxon>
        <taxon>Philodinidae</taxon>
        <taxon>Rotaria</taxon>
    </lineage>
</organism>
<reference evidence="1" key="1">
    <citation type="submission" date="2021-02" db="EMBL/GenBank/DDBJ databases">
        <authorList>
            <person name="Nowell W R."/>
        </authorList>
    </citation>
    <scope>NUCLEOTIDE SEQUENCE</scope>
</reference>
<proteinExistence type="predicted"/>
<feature type="non-terminal residue" evidence="1">
    <location>
        <position position="1"/>
    </location>
</feature>
<gene>
    <name evidence="1" type="ORF">GIL414_LOCUS22823</name>
</gene>
<protein>
    <submittedName>
        <fullName evidence="1">Uncharacterized protein</fullName>
    </submittedName>
</protein>
<name>A0A8S2SHG8_9BILA</name>
<evidence type="ECO:0000313" key="1">
    <source>
        <dbReference type="EMBL" id="CAF4230608.1"/>
    </source>
</evidence>
<comment type="caution">
    <text evidence="1">The sequence shown here is derived from an EMBL/GenBank/DDBJ whole genome shotgun (WGS) entry which is preliminary data.</text>
</comment>
<dbReference type="AlphaFoldDB" id="A0A8S2SHG8"/>
<accession>A0A8S2SHG8</accession>